<feature type="domain" description="DUF8042" evidence="1">
    <location>
        <begin position="90"/>
        <end position="189"/>
    </location>
</feature>
<evidence type="ECO:0000313" key="2">
    <source>
        <dbReference type="EMBL" id="GGL54500.1"/>
    </source>
</evidence>
<gene>
    <name evidence="2" type="ORF">GCM10007968_18210</name>
</gene>
<reference evidence="2" key="1">
    <citation type="journal article" date="2014" name="Int. J. Syst. Evol. Microbiol.">
        <title>Complete genome sequence of Corynebacterium casei LMG S-19264T (=DSM 44701T), isolated from a smear-ripened cheese.</title>
        <authorList>
            <consortium name="US DOE Joint Genome Institute (JGI-PGF)"/>
            <person name="Walter F."/>
            <person name="Albersmeier A."/>
            <person name="Kalinowski J."/>
            <person name="Ruckert C."/>
        </authorList>
    </citation>
    <scope>NUCLEOTIDE SEQUENCE</scope>
    <source>
        <strain evidence="2">JCM 15325</strain>
    </source>
</reference>
<accession>A0A917S3K9</accession>
<dbReference type="InterPro" id="IPR058355">
    <property type="entry name" value="DUF8042"/>
</dbReference>
<protein>
    <recommendedName>
        <fullName evidence="1">DUF8042 domain-containing protein</fullName>
    </recommendedName>
</protein>
<sequence length="197" mass="22735">MDLMINDQQITLLHPSVNQVVDSINNLLNQDNYYSHMIADGVEIYDDCATYLAGHLADIQTLEVKTKTLMEFIHDNLLLAKDYLDRAIPRVIHLTDRFYKNPSKEDWLAFEELLDGVQWLEKMLTAIDRTNKHPENWGQYTAIFSSLQKVLKNVEEALQSGDTVLIADLVLYEIEPLLKRLSDEIKRTLGVKEQSET</sequence>
<dbReference type="Proteomes" id="UP000654670">
    <property type="component" value="Unassembled WGS sequence"/>
</dbReference>
<dbReference type="Pfam" id="PF26154">
    <property type="entry name" value="DUF8042"/>
    <property type="match status" value="1"/>
</dbReference>
<evidence type="ECO:0000259" key="1">
    <source>
        <dbReference type="Pfam" id="PF26154"/>
    </source>
</evidence>
<proteinExistence type="predicted"/>
<dbReference type="EMBL" id="BMOK01000006">
    <property type="protein sequence ID" value="GGL54500.1"/>
    <property type="molecule type" value="Genomic_DNA"/>
</dbReference>
<dbReference type="RefSeq" id="WP_188802781.1">
    <property type="nucleotide sequence ID" value="NZ_BMOK01000006.1"/>
</dbReference>
<name>A0A917S3K9_9BACL</name>
<organism evidence="2 3">
    <name type="scientific">Sporolactobacillus putidus</name>
    <dbReference type="NCBI Taxonomy" id="492735"/>
    <lineage>
        <taxon>Bacteria</taxon>
        <taxon>Bacillati</taxon>
        <taxon>Bacillota</taxon>
        <taxon>Bacilli</taxon>
        <taxon>Bacillales</taxon>
        <taxon>Sporolactobacillaceae</taxon>
        <taxon>Sporolactobacillus</taxon>
    </lineage>
</organism>
<keyword evidence="3" id="KW-1185">Reference proteome</keyword>
<comment type="caution">
    <text evidence="2">The sequence shown here is derived from an EMBL/GenBank/DDBJ whole genome shotgun (WGS) entry which is preliminary data.</text>
</comment>
<dbReference type="AlphaFoldDB" id="A0A917S3K9"/>
<evidence type="ECO:0000313" key="3">
    <source>
        <dbReference type="Proteomes" id="UP000654670"/>
    </source>
</evidence>
<reference evidence="2" key="2">
    <citation type="submission" date="2020-09" db="EMBL/GenBank/DDBJ databases">
        <authorList>
            <person name="Sun Q."/>
            <person name="Ohkuma M."/>
        </authorList>
    </citation>
    <scope>NUCLEOTIDE SEQUENCE</scope>
    <source>
        <strain evidence="2">JCM 15325</strain>
    </source>
</reference>